<name>A0ABR7MDK5_9BACT</name>
<reference evidence="1 2" key="1">
    <citation type="submission" date="2016-07" db="EMBL/GenBank/DDBJ databases">
        <title>Genome analysis of Flavihumibacter stibioxidans YS-17.</title>
        <authorList>
            <person name="Shi K."/>
            <person name="Han Y."/>
            <person name="Wang G."/>
        </authorList>
    </citation>
    <scope>NUCLEOTIDE SEQUENCE [LARGE SCALE GENOMIC DNA]</scope>
    <source>
        <strain evidence="1 2">YS-17</strain>
    </source>
</reference>
<keyword evidence="2" id="KW-1185">Reference proteome</keyword>
<protein>
    <recommendedName>
        <fullName evidence="3">DUF4468 domain-containing protein</fullName>
    </recommendedName>
</protein>
<proteinExistence type="predicted"/>
<accession>A0ABR7MDK5</accession>
<dbReference type="EMBL" id="MBUA01000030">
    <property type="protein sequence ID" value="MBC6493022.1"/>
    <property type="molecule type" value="Genomic_DNA"/>
</dbReference>
<comment type="caution">
    <text evidence="1">The sequence shown here is derived from an EMBL/GenBank/DDBJ whole genome shotgun (WGS) entry which is preliminary data.</text>
</comment>
<sequence>MKRFSFVIIIVFLKTVTGYAQDNYSIYTDKDRETVINALVVEFFKSGIGIDRVDRDNGLIISTSQNFFRSWKYYDDKKKQDTVHAILLKRKFGLQPLTITGRLQAIVIRENGKTLVSVKVVDVEAMSDKSMDADWRFMEAASSGNLERFLLSNLRNKL</sequence>
<dbReference type="Proteomes" id="UP000765802">
    <property type="component" value="Unassembled WGS sequence"/>
</dbReference>
<dbReference type="RefSeq" id="WP_187258339.1">
    <property type="nucleotide sequence ID" value="NZ_JBHULF010000005.1"/>
</dbReference>
<evidence type="ECO:0008006" key="3">
    <source>
        <dbReference type="Google" id="ProtNLM"/>
    </source>
</evidence>
<gene>
    <name evidence="1" type="ORF">BC349_18350</name>
</gene>
<organism evidence="1 2">
    <name type="scientific">Flavihumibacter stibioxidans</name>
    <dbReference type="NCBI Taxonomy" id="1834163"/>
    <lineage>
        <taxon>Bacteria</taxon>
        <taxon>Pseudomonadati</taxon>
        <taxon>Bacteroidota</taxon>
        <taxon>Chitinophagia</taxon>
        <taxon>Chitinophagales</taxon>
        <taxon>Chitinophagaceae</taxon>
        <taxon>Flavihumibacter</taxon>
    </lineage>
</organism>
<evidence type="ECO:0000313" key="1">
    <source>
        <dbReference type="EMBL" id="MBC6493022.1"/>
    </source>
</evidence>
<evidence type="ECO:0000313" key="2">
    <source>
        <dbReference type="Proteomes" id="UP000765802"/>
    </source>
</evidence>